<dbReference type="RefSeq" id="WP_135339022.1">
    <property type="nucleotide sequence ID" value="NZ_JBHLTX010000007.1"/>
</dbReference>
<protein>
    <submittedName>
        <fullName evidence="1">Uncharacterized protein</fullName>
    </submittedName>
</protein>
<dbReference type="Proteomes" id="UP000297948">
    <property type="component" value="Unassembled WGS sequence"/>
</dbReference>
<name>A0A4Z0H9J2_9ACTN</name>
<dbReference type="AlphaFoldDB" id="A0A4Z0H9J2"/>
<reference evidence="1 2" key="1">
    <citation type="submission" date="2019-03" db="EMBL/GenBank/DDBJ databases">
        <authorList>
            <person name="Gonzalez-Pimentel J.L."/>
        </authorList>
    </citation>
    <scope>NUCLEOTIDE SEQUENCE [LARGE SCALE GENOMIC DNA]</scope>
    <source>
        <strain evidence="1 2">JCM 31289</strain>
    </source>
</reference>
<accession>A0A4Z0H9J2</accession>
<comment type="caution">
    <text evidence="1">The sequence shown here is derived from an EMBL/GenBank/DDBJ whole genome shotgun (WGS) entry which is preliminary data.</text>
</comment>
<dbReference type="EMBL" id="SRID01000086">
    <property type="protein sequence ID" value="TGB11238.1"/>
    <property type="molecule type" value="Genomic_DNA"/>
</dbReference>
<dbReference type="Pfam" id="PF19674">
    <property type="entry name" value="DUF6177"/>
    <property type="match status" value="1"/>
</dbReference>
<dbReference type="OrthoDB" id="5103427at2"/>
<gene>
    <name evidence="1" type="ORF">E4099_12150</name>
</gene>
<sequence length="472" mass="49387">MTKDVIVLSERIPDVWSVLAGLLAGGPELGVRTAGEDALIQLCEESGRPLVSIEAPVLVRVPGEAARLLGDTAPAQDGPMWWLEARASTAVEEAERLAGVFAGRLAHLLQGRVWPPDAVPASGIGSPVATAGIAVPAPAAAQPAVDVLTDQVAVVLLDRPVIGMSTWLSEALAAALLSDRGLQIVTPAHVRLSFPTRSLLTGPLSRWVIQDGEGGYYDGLSGAVLRWRDGAFAPVDAPEGQTPVGRPFEEFQPTGERQLLLSLHARHPASEQLVLGGALETAWRALTGAAPAGWGTAEPAALPWSRARLTETARARAPESTWTVVVGDHRGRPAIGTLTVSRTTGGVEEQMTLAVGYGPAEEPPVDALPGLADTLVREHGLVSLLAQVRSGRRDLTAPAHFEPPPVPVAFAVGPEEVREIGAAHARRPPIDAAPVQLGPAARPGLFYPLGDDGHGGAAWTALEALVRHLRGR</sequence>
<evidence type="ECO:0000313" key="2">
    <source>
        <dbReference type="Proteomes" id="UP000297948"/>
    </source>
</evidence>
<keyword evidence="2" id="KW-1185">Reference proteome</keyword>
<organism evidence="1 2">
    <name type="scientific">Streptomyces palmae</name>
    <dbReference type="NCBI Taxonomy" id="1701085"/>
    <lineage>
        <taxon>Bacteria</taxon>
        <taxon>Bacillati</taxon>
        <taxon>Actinomycetota</taxon>
        <taxon>Actinomycetes</taxon>
        <taxon>Kitasatosporales</taxon>
        <taxon>Streptomycetaceae</taxon>
        <taxon>Streptomyces</taxon>
    </lineage>
</organism>
<evidence type="ECO:0000313" key="1">
    <source>
        <dbReference type="EMBL" id="TGB11238.1"/>
    </source>
</evidence>
<dbReference type="InterPro" id="IPR046175">
    <property type="entry name" value="DUF6177"/>
</dbReference>
<proteinExistence type="predicted"/>